<accession>A8NUR1</accession>
<dbReference type="PANTHER" id="PTHR11200:SF275">
    <property type="entry name" value="LD06095P"/>
    <property type="match status" value="1"/>
</dbReference>
<dbReference type="SUPFAM" id="SSF56219">
    <property type="entry name" value="DNase I-like"/>
    <property type="match status" value="1"/>
</dbReference>
<dbReference type="SMART" id="SM00128">
    <property type="entry name" value="IPPc"/>
    <property type="match status" value="1"/>
</dbReference>
<feature type="region of interest" description="Disordered" evidence="1">
    <location>
        <begin position="699"/>
        <end position="789"/>
    </location>
</feature>
<dbReference type="AlphaFoldDB" id="A8NUR1"/>
<dbReference type="InterPro" id="IPR046985">
    <property type="entry name" value="IP5"/>
</dbReference>
<feature type="region of interest" description="Disordered" evidence="1">
    <location>
        <begin position="163"/>
        <end position="201"/>
    </location>
</feature>
<reference evidence="3 4" key="1">
    <citation type="journal article" date="2010" name="Proc. Natl. Acad. Sci. U.S.A.">
        <title>Insights into evolution of multicellular fungi from the assembled chromosomes of the mushroom Coprinopsis cinerea (Coprinus cinereus).</title>
        <authorList>
            <person name="Stajich J.E."/>
            <person name="Wilke S.K."/>
            <person name="Ahren D."/>
            <person name="Au C.H."/>
            <person name="Birren B.W."/>
            <person name="Borodovsky M."/>
            <person name="Burns C."/>
            <person name="Canback B."/>
            <person name="Casselton L.A."/>
            <person name="Cheng C.K."/>
            <person name="Deng J."/>
            <person name="Dietrich F.S."/>
            <person name="Fargo D.C."/>
            <person name="Farman M.L."/>
            <person name="Gathman A.C."/>
            <person name="Goldberg J."/>
            <person name="Guigo R."/>
            <person name="Hoegger P.J."/>
            <person name="Hooker J.B."/>
            <person name="Huggins A."/>
            <person name="James T.Y."/>
            <person name="Kamada T."/>
            <person name="Kilaru S."/>
            <person name="Kodira C."/>
            <person name="Kues U."/>
            <person name="Kupfer D."/>
            <person name="Kwan H.S."/>
            <person name="Lomsadze A."/>
            <person name="Li W."/>
            <person name="Lilly W.W."/>
            <person name="Ma L.J."/>
            <person name="Mackey A.J."/>
            <person name="Manning G."/>
            <person name="Martin F."/>
            <person name="Muraguchi H."/>
            <person name="Natvig D.O."/>
            <person name="Palmerini H."/>
            <person name="Ramesh M.A."/>
            <person name="Rehmeyer C.J."/>
            <person name="Roe B.A."/>
            <person name="Shenoy N."/>
            <person name="Stanke M."/>
            <person name="Ter-Hovhannisyan V."/>
            <person name="Tunlid A."/>
            <person name="Velagapudi R."/>
            <person name="Vision T.J."/>
            <person name="Zeng Q."/>
            <person name="Zolan M.E."/>
            <person name="Pukkila P.J."/>
        </authorList>
    </citation>
    <scope>NUCLEOTIDE SEQUENCE [LARGE SCALE GENOMIC DNA]</scope>
    <source>
        <strain evidence="4">Okayama-7 / 130 / ATCC MYA-4618 / FGSC 9003</strain>
    </source>
</reference>
<sequence length="851" mass="92006">MRTSPTGESTVPDDSVVIKTRQGMLRTNYSAAALGRTVPNTLALVDNTGGAGAAAKTGGVRWDQSIPASPPSARKTTAAPNVKALKVRMITWNMHDSLPKGELEELLGKVPAYDGPTCPPGTFPMLPMEPEHPYHFVVVAGQECPSSSGLPMALGAGIKQLIERDKEKEKEKDKEKERDKDKEKDKDRNDKLSPKEPTSEFDAAAAQLQRLKEQDSQLDDIILRNKKSNETSVDTPPVGWTSIVADWLCNGGNYGLIRSKSFKLGSALDVTSSSKPVAKRRATSLKEPNSKPGPYQLLVKERLLGIYLAIYVHRDLKPLVKGVSKSAVTAGLIGGRVGNKGGVGISINLDGTTLLFLNSHLAAHEGRTELEVDDFLPEDDPRKRAEDLTDRFDFTFLCGDLNFRLDITRLHADWLIARQDYAQALTFDQLLKLMNAGAKEFAGFKEAPINFPPTFKYDVLRTLKRPKQTGDDNDEYDPDAEGMSVSSMSTAYSRATLDLPTVPASPVTPTVPTSASKVSLGQVAPTSRAKLRLLSLNSPKLSPLFKLPKRKPTLDNIQVYPDTPTTPGYSPLPYTPRTAEPLTAGPRTAEPTSVLGESPTLMPPPKIRVESMTSNNTNQSQDEVSGIEKGVYDSSSKQRVPSWCDRILWKTTVERAPTPAVTPEPVLGDPQLLSAPVRKRKRKLSTLLSPFLFKSKTAREPDAPYTAKSTADSIPHYLPPLKSAPPLSQSIFPSQTPHSAGYRTESPEPESPPPPALSSSAAQKKPSRGVSATFPPAPPPSAPAVPDKAANRRSTFGVLMSPLSGGDFATPSRWRFLPNFFSPSSANGGGLTIDVEEPVTPLATPAVTIAG</sequence>
<dbReference type="GeneID" id="6013058"/>
<dbReference type="KEGG" id="cci:CC1G_07596"/>
<dbReference type="OrthoDB" id="405996at2759"/>
<dbReference type="eggNOG" id="KOG0566">
    <property type="taxonomic scope" value="Eukaryota"/>
</dbReference>
<dbReference type="InterPro" id="IPR000300">
    <property type="entry name" value="IPPc"/>
</dbReference>
<dbReference type="HOGENOM" id="CLU_005289_1_0_1"/>
<dbReference type="Pfam" id="PF22669">
    <property type="entry name" value="Exo_endo_phos2"/>
    <property type="match status" value="2"/>
</dbReference>
<feature type="domain" description="Inositol polyphosphate-related phosphatase" evidence="2">
    <location>
        <begin position="227"/>
        <end position="505"/>
    </location>
</feature>
<dbReference type="RefSeq" id="XP_001836513.2">
    <property type="nucleotide sequence ID" value="XM_001836461.2"/>
</dbReference>
<name>A8NUR1_COPC7</name>
<dbReference type="PANTHER" id="PTHR11200">
    <property type="entry name" value="INOSITOL 5-PHOSPHATASE"/>
    <property type="match status" value="1"/>
</dbReference>
<dbReference type="OMA" id="KGPYQLL"/>
<feature type="compositionally biased region" description="Basic and acidic residues" evidence="1">
    <location>
        <begin position="163"/>
        <end position="198"/>
    </location>
</feature>
<feature type="compositionally biased region" description="Polar residues" evidence="1">
    <location>
        <begin position="611"/>
        <end position="623"/>
    </location>
</feature>
<evidence type="ECO:0000259" key="2">
    <source>
        <dbReference type="SMART" id="SM00128"/>
    </source>
</evidence>
<proteinExistence type="predicted"/>
<protein>
    <recommendedName>
        <fullName evidence="2">Inositol polyphosphate-related phosphatase domain-containing protein</fullName>
    </recommendedName>
</protein>
<gene>
    <name evidence="3" type="ORF">CC1G_07596</name>
</gene>
<evidence type="ECO:0000313" key="4">
    <source>
        <dbReference type="Proteomes" id="UP000001861"/>
    </source>
</evidence>
<dbReference type="GO" id="GO:0046856">
    <property type="term" value="P:phosphatidylinositol dephosphorylation"/>
    <property type="evidence" value="ECO:0007669"/>
    <property type="project" value="InterPro"/>
</dbReference>
<comment type="caution">
    <text evidence="3">The sequence shown here is derived from an EMBL/GenBank/DDBJ whole genome shotgun (WGS) entry which is preliminary data.</text>
</comment>
<evidence type="ECO:0000313" key="3">
    <source>
        <dbReference type="EMBL" id="EAU85326.2"/>
    </source>
</evidence>
<organism evidence="3 4">
    <name type="scientific">Coprinopsis cinerea (strain Okayama-7 / 130 / ATCC MYA-4618 / FGSC 9003)</name>
    <name type="common">Inky cap fungus</name>
    <name type="synonym">Hormographiella aspergillata</name>
    <dbReference type="NCBI Taxonomy" id="240176"/>
    <lineage>
        <taxon>Eukaryota</taxon>
        <taxon>Fungi</taxon>
        <taxon>Dikarya</taxon>
        <taxon>Basidiomycota</taxon>
        <taxon>Agaricomycotina</taxon>
        <taxon>Agaricomycetes</taxon>
        <taxon>Agaricomycetidae</taxon>
        <taxon>Agaricales</taxon>
        <taxon>Agaricineae</taxon>
        <taxon>Psathyrellaceae</taxon>
        <taxon>Coprinopsis</taxon>
    </lineage>
</organism>
<feature type="region of interest" description="Disordered" evidence="1">
    <location>
        <begin position="555"/>
        <end position="632"/>
    </location>
</feature>
<dbReference type="Proteomes" id="UP000001861">
    <property type="component" value="Unassembled WGS sequence"/>
</dbReference>
<dbReference type="EMBL" id="AACS02000004">
    <property type="protein sequence ID" value="EAU85326.2"/>
    <property type="molecule type" value="Genomic_DNA"/>
</dbReference>
<dbReference type="VEuPathDB" id="FungiDB:CC1G_07596"/>
<evidence type="ECO:0000256" key="1">
    <source>
        <dbReference type="SAM" id="MobiDB-lite"/>
    </source>
</evidence>
<feature type="compositionally biased region" description="Polar residues" evidence="1">
    <location>
        <begin position="726"/>
        <end position="738"/>
    </location>
</feature>
<keyword evidence="4" id="KW-1185">Reference proteome</keyword>
<dbReference type="InterPro" id="IPR036691">
    <property type="entry name" value="Endo/exonu/phosph_ase_sf"/>
</dbReference>
<dbReference type="Gene3D" id="3.60.10.10">
    <property type="entry name" value="Endonuclease/exonuclease/phosphatase"/>
    <property type="match status" value="2"/>
</dbReference>
<dbReference type="InParanoid" id="A8NUR1"/>
<dbReference type="STRING" id="240176.A8NUR1"/>
<dbReference type="GO" id="GO:0004439">
    <property type="term" value="F:phosphatidylinositol-4,5-bisphosphate 5-phosphatase activity"/>
    <property type="evidence" value="ECO:0007669"/>
    <property type="project" value="TreeGrafter"/>
</dbReference>